<dbReference type="InterPro" id="IPR036271">
    <property type="entry name" value="Tet_transcr_reg_TetR-rel_C_sf"/>
</dbReference>
<proteinExistence type="predicted"/>
<reference evidence="4 5" key="1">
    <citation type="submission" date="2021-01" db="EMBL/GenBank/DDBJ databases">
        <title>Genomics of switchgrass bacterial isolates.</title>
        <authorList>
            <person name="Shade A."/>
        </authorList>
    </citation>
    <scope>NUCLEOTIDE SEQUENCE [LARGE SCALE GENOMIC DNA]</scope>
    <source>
        <strain evidence="4 5">PvP111</strain>
    </source>
</reference>
<dbReference type="Gene3D" id="1.10.10.60">
    <property type="entry name" value="Homeodomain-like"/>
    <property type="match status" value="1"/>
</dbReference>
<evidence type="ECO:0000256" key="1">
    <source>
        <dbReference type="ARBA" id="ARBA00023125"/>
    </source>
</evidence>
<dbReference type="RefSeq" id="WP_204866601.1">
    <property type="nucleotide sequence ID" value="NZ_JAFBBK010000001.1"/>
</dbReference>
<dbReference type="Pfam" id="PF00440">
    <property type="entry name" value="TetR_N"/>
    <property type="match status" value="1"/>
</dbReference>
<gene>
    <name evidence="4" type="ORF">JOE42_000612</name>
</gene>
<dbReference type="EMBL" id="JAFBBK010000001">
    <property type="protein sequence ID" value="MBM7413879.1"/>
    <property type="molecule type" value="Genomic_DNA"/>
</dbReference>
<organism evidence="4 5">
    <name type="scientific">Rhodococcoides corynebacterioides</name>
    <dbReference type="NCBI Taxonomy" id="53972"/>
    <lineage>
        <taxon>Bacteria</taxon>
        <taxon>Bacillati</taxon>
        <taxon>Actinomycetota</taxon>
        <taxon>Actinomycetes</taxon>
        <taxon>Mycobacteriales</taxon>
        <taxon>Nocardiaceae</taxon>
        <taxon>Rhodococcoides</taxon>
    </lineage>
</organism>
<dbReference type="SUPFAM" id="SSF48498">
    <property type="entry name" value="Tetracyclin repressor-like, C-terminal domain"/>
    <property type="match status" value="1"/>
</dbReference>
<dbReference type="PRINTS" id="PR00455">
    <property type="entry name" value="HTHTETR"/>
</dbReference>
<dbReference type="InterPro" id="IPR050109">
    <property type="entry name" value="HTH-type_TetR-like_transc_reg"/>
</dbReference>
<comment type="caution">
    <text evidence="4">The sequence shown here is derived from an EMBL/GenBank/DDBJ whole genome shotgun (WGS) entry which is preliminary data.</text>
</comment>
<feature type="DNA-binding region" description="H-T-H motif" evidence="2">
    <location>
        <begin position="48"/>
        <end position="67"/>
    </location>
</feature>
<evidence type="ECO:0000313" key="5">
    <source>
        <dbReference type="Proteomes" id="UP000703038"/>
    </source>
</evidence>
<keyword evidence="5" id="KW-1185">Reference proteome</keyword>
<evidence type="ECO:0000256" key="2">
    <source>
        <dbReference type="PROSITE-ProRule" id="PRU00335"/>
    </source>
</evidence>
<dbReference type="PROSITE" id="PS50977">
    <property type="entry name" value="HTH_TETR_2"/>
    <property type="match status" value="1"/>
</dbReference>
<dbReference type="SUPFAM" id="SSF46689">
    <property type="entry name" value="Homeodomain-like"/>
    <property type="match status" value="1"/>
</dbReference>
<dbReference type="Proteomes" id="UP000703038">
    <property type="component" value="Unassembled WGS sequence"/>
</dbReference>
<dbReference type="PANTHER" id="PTHR30055">
    <property type="entry name" value="HTH-TYPE TRANSCRIPTIONAL REGULATOR RUTR"/>
    <property type="match status" value="1"/>
</dbReference>
<name>A0ABS2KPI5_9NOCA</name>
<feature type="domain" description="HTH tetR-type" evidence="3">
    <location>
        <begin position="25"/>
        <end position="85"/>
    </location>
</feature>
<keyword evidence="1 2" id="KW-0238">DNA-binding</keyword>
<accession>A0ABS2KPI5</accession>
<evidence type="ECO:0000313" key="4">
    <source>
        <dbReference type="EMBL" id="MBM7413879.1"/>
    </source>
</evidence>
<dbReference type="Gene3D" id="1.10.357.10">
    <property type="entry name" value="Tetracycline Repressor, domain 2"/>
    <property type="match status" value="1"/>
</dbReference>
<dbReference type="InterPro" id="IPR001647">
    <property type="entry name" value="HTH_TetR"/>
</dbReference>
<protein>
    <submittedName>
        <fullName evidence="4">AcrR family transcriptional regulator</fullName>
    </submittedName>
</protein>
<dbReference type="PANTHER" id="PTHR30055:SF148">
    <property type="entry name" value="TETR-FAMILY TRANSCRIPTIONAL REGULATOR"/>
    <property type="match status" value="1"/>
</dbReference>
<evidence type="ECO:0000259" key="3">
    <source>
        <dbReference type="PROSITE" id="PS50977"/>
    </source>
</evidence>
<sequence>MSDTPSGENGIGIEPDAVAEDARVARTRADVSRAALEVLTGEGWEAVTHAHVARVAGYSKTTLYTHWPSRSDLLTMALEAIGDMPHHDLVGDVRTDLIGELRMLRDAIATQRLDRVLMAMAQWGATVAEIGRVRRRIVDDGEKHTRQMLGAVIQGPELEAAVSMLSGSVVCPTLMYGTLPDDATIEAAVDILLRGIGR</sequence>
<dbReference type="InterPro" id="IPR009057">
    <property type="entry name" value="Homeodomain-like_sf"/>
</dbReference>